<protein>
    <submittedName>
        <fullName evidence="7">Coiled-coil domain-containing protein</fullName>
    </submittedName>
</protein>
<dbReference type="PANTHER" id="PTHR13258">
    <property type="entry name" value="SYNDETIN"/>
    <property type="match status" value="1"/>
</dbReference>
<keyword evidence="8" id="KW-1185">Reference proteome</keyword>
<evidence type="ECO:0000259" key="5">
    <source>
        <dbReference type="Pfam" id="PF10474"/>
    </source>
</evidence>
<evidence type="ECO:0000313" key="7">
    <source>
        <dbReference type="EMBL" id="KRY27409.1"/>
    </source>
</evidence>
<feature type="domain" description="Vacuolar protein sorting-associated protein 54 N-terminal" evidence="6">
    <location>
        <begin position="49"/>
        <end position="352"/>
    </location>
</feature>
<dbReference type="InterPro" id="IPR019515">
    <property type="entry name" value="VPS54_N"/>
</dbReference>
<comment type="caution">
    <text evidence="7">The sequence shown here is derived from an EMBL/GenBank/DDBJ whole genome shotgun (WGS) entry which is preliminary data.</text>
</comment>
<sequence length="945" mass="108214">MESRILKIESQASDGGSSKELQLNKSEDLSNKEPKVEYISSVQDEQILSSIAEFYYLPSVDVIDHELKKLPPVLDINEINADRRKIREQLSVVSKKISELILSYHPSYSAELVKVGELKASVEQLHSVCQTARKWYAGLNKYYYVNFIILLSIGEANQESTIYCLNVLNLYRKRQHLLNVLVFVDLMYSLLRTEKRVLEVADEGNFYLAIQLCQDALKAAKMYVGCKAVEDMCKNFQETTTIIEAKLINAGIKAAFAVDMQVYGQIIAVCELLGNTRSFLQHLITDFHYAIDNTSVEVLQRFQAVLSKESDENDDLRQLAKTVRLHEYSTCIKELLRLLWQIIYCYHNVVWWHEEHSTVQELLNNDNGEENFLNKEIEQLWMKATFKVATVIQHSNFRNLDFKDFVQVLQLTHRFSDFAGKYVKNAAVDLTEVVNEKSIAYFAALHPYCIEQLGLYVQTDAWEAVPVEHLFKWSSLPEFSAFSKVYESSCSVAEEDCDKRKPTARMEPHTVNPFEHLNDDSNVTKTDVGMHTSLHTDEANCANAVAEHTFSTDHSEVLICPSVDDMDPILSNSALMLLRYIGRFLQCRYLQICCVNSSLSFTVISALVELFNYYLITVCKIFLHPLLHNKRMLSRISHCLVSQVESALDKEAERFPISANNSVISDELSSSENMFGLAKRVVCAESVIFVAKQLSEMIPAIVRLLLPNQRTLLEDFNSKFFVNVVNIFLFNNSNQSVLVAAVQTTMHFNCNLEIVCEMRAEICQIPCFDAFDFAAIEKAIANVNWEIGELMSQHSAYVDDIVLALVRFNRRLADVHLKQKIPKEFHTVLWQLCAKFLFDCLIESYSNVKKSSGEGRALMQLDFQQLLLCIERLCGARLVNEKKIVENYIKAYYIPESAIEQWIMNSRNVYTNKQLISVLNASKHISRKMRQHLIDLLMDSVGSED</sequence>
<dbReference type="GO" id="GO:0000149">
    <property type="term" value="F:SNARE binding"/>
    <property type="evidence" value="ECO:0007669"/>
    <property type="project" value="TreeGrafter"/>
</dbReference>
<evidence type="ECO:0000259" key="6">
    <source>
        <dbReference type="Pfam" id="PF10475"/>
    </source>
</evidence>
<dbReference type="FunCoup" id="A0A0V1ARJ1">
    <property type="interactions" value="1804"/>
</dbReference>
<keyword evidence="3" id="KW-0175">Coiled coil</keyword>
<evidence type="ECO:0000256" key="4">
    <source>
        <dbReference type="SAM" id="MobiDB-lite"/>
    </source>
</evidence>
<dbReference type="GO" id="GO:0032456">
    <property type="term" value="P:endocytic recycling"/>
    <property type="evidence" value="ECO:0007669"/>
    <property type="project" value="InterPro"/>
</dbReference>
<dbReference type="EMBL" id="JYDH01000256">
    <property type="protein sequence ID" value="KRY27409.1"/>
    <property type="molecule type" value="Genomic_DNA"/>
</dbReference>
<dbReference type="GO" id="GO:0042147">
    <property type="term" value="P:retrograde transport, endosome to Golgi"/>
    <property type="evidence" value="ECO:0007669"/>
    <property type="project" value="InterPro"/>
</dbReference>
<dbReference type="GO" id="GO:0015031">
    <property type="term" value="P:protein transport"/>
    <property type="evidence" value="ECO:0007669"/>
    <property type="project" value="UniProtKB-KW"/>
</dbReference>
<evidence type="ECO:0000256" key="2">
    <source>
        <dbReference type="ARBA" id="ARBA00022927"/>
    </source>
</evidence>
<dbReference type="Proteomes" id="UP000054776">
    <property type="component" value="Unassembled WGS sequence"/>
</dbReference>
<keyword evidence="1" id="KW-0813">Transport</keyword>
<reference evidence="7 8" key="1">
    <citation type="submission" date="2015-01" db="EMBL/GenBank/DDBJ databases">
        <title>Evolution of Trichinella species and genotypes.</title>
        <authorList>
            <person name="Korhonen P.K."/>
            <person name="Edoardo P."/>
            <person name="Giuseppe L.R."/>
            <person name="Gasser R.B."/>
        </authorList>
    </citation>
    <scope>NUCLEOTIDE SEQUENCE [LARGE SCALE GENOMIC DNA]</scope>
    <source>
        <strain evidence="7">ISS3</strain>
    </source>
</reference>
<dbReference type="InterPro" id="IPR040047">
    <property type="entry name" value="VPS50"/>
</dbReference>
<dbReference type="Pfam" id="PF10474">
    <property type="entry name" value="Syndetin_C"/>
    <property type="match status" value="1"/>
</dbReference>
<organism evidence="7 8">
    <name type="scientific">Trichinella spiralis</name>
    <name type="common">Trichina worm</name>
    <dbReference type="NCBI Taxonomy" id="6334"/>
    <lineage>
        <taxon>Eukaryota</taxon>
        <taxon>Metazoa</taxon>
        <taxon>Ecdysozoa</taxon>
        <taxon>Nematoda</taxon>
        <taxon>Enoplea</taxon>
        <taxon>Dorylaimia</taxon>
        <taxon>Trichinellida</taxon>
        <taxon>Trichinellidae</taxon>
        <taxon>Trichinella</taxon>
    </lineage>
</organism>
<accession>A0A0V1ARJ1</accession>
<dbReference type="GO" id="GO:1990745">
    <property type="term" value="C:EARP complex"/>
    <property type="evidence" value="ECO:0007669"/>
    <property type="project" value="InterPro"/>
</dbReference>
<keyword evidence="2" id="KW-0653">Protein transport</keyword>
<feature type="domain" description="Syndetin C-terminal" evidence="5">
    <location>
        <begin position="745"/>
        <end position="936"/>
    </location>
</feature>
<dbReference type="InParanoid" id="A0A0V1ARJ1"/>
<dbReference type="OrthoDB" id="10263345at2759"/>
<gene>
    <name evidence="7" type="primary">CCDC132</name>
    <name evidence="7" type="ORF">T01_12149</name>
</gene>
<name>A0A0V1ARJ1_TRISP</name>
<dbReference type="AlphaFoldDB" id="A0A0V1ARJ1"/>
<dbReference type="PANTHER" id="PTHR13258:SF0">
    <property type="entry name" value="SYNDETIN"/>
    <property type="match status" value="1"/>
</dbReference>
<dbReference type="InterPro" id="IPR019514">
    <property type="entry name" value="Syndetin_C"/>
</dbReference>
<feature type="region of interest" description="Disordered" evidence="4">
    <location>
        <begin position="1"/>
        <end position="31"/>
    </location>
</feature>
<dbReference type="GO" id="GO:0005829">
    <property type="term" value="C:cytosol"/>
    <property type="evidence" value="ECO:0007669"/>
    <property type="project" value="GOC"/>
</dbReference>
<dbReference type="Pfam" id="PF10475">
    <property type="entry name" value="Vps54_N"/>
    <property type="match status" value="1"/>
</dbReference>
<feature type="compositionally biased region" description="Polar residues" evidence="4">
    <location>
        <begin position="10"/>
        <end position="24"/>
    </location>
</feature>
<proteinExistence type="predicted"/>
<evidence type="ECO:0000256" key="3">
    <source>
        <dbReference type="ARBA" id="ARBA00023054"/>
    </source>
</evidence>
<evidence type="ECO:0000313" key="8">
    <source>
        <dbReference type="Proteomes" id="UP000054776"/>
    </source>
</evidence>
<evidence type="ECO:0000256" key="1">
    <source>
        <dbReference type="ARBA" id="ARBA00022448"/>
    </source>
</evidence>
<dbReference type="STRING" id="6334.A0A0V1ARJ1"/>